<comment type="caution">
    <text evidence="1">The sequence shown here is derived from an EMBL/GenBank/DDBJ whole genome shotgun (WGS) entry which is preliminary data.</text>
</comment>
<name>A0ABT8AVG7_9HYPH</name>
<protein>
    <submittedName>
        <fullName evidence="1">Uncharacterized protein</fullName>
    </submittedName>
</protein>
<evidence type="ECO:0000313" key="2">
    <source>
        <dbReference type="Proteomes" id="UP001244297"/>
    </source>
</evidence>
<dbReference type="Proteomes" id="UP001244297">
    <property type="component" value="Unassembled WGS sequence"/>
</dbReference>
<reference evidence="2" key="1">
    <citation type="journal article" date="2019" name="Int. J. Syst. Evol. Microbiol.">
        <title>The Global Catalogue of Microorganisms (GCM) 10K type strain sequencing project: providing services to taxonomists for standard genome sequencing and annotation.</title>
        <authorList>
            <consortium name="The Broad Institute Genomics Platform"/>
            <consortium name="The Broad Institute Genome Sequencing Center for Infectious Disease"/>
            <person name="Wu L."/>
            <person name="Ma J."/>
        </authorList>
    </citation>
    <scope>NUCLEOTIDE SEQUENCE [LARGE SCALE GENOMIC DNA]</scope>
    <source>
        <strain evidence="2">CECT 7806</strain>
    </source>
</reference>
<proteinExistence type="predicted"/>
<dbReference type="RefSeq" id="WP_238291327.1">
    <property type="nucleotide sequence ID" value="NZ_BPQS01000036.1"/>
</dbReference>
<dbReference type="EMBL" id="JAUFPT010000088">
    <property type="protein sequence ID" value="MDN3573932.1"/>
    <property type="molecule type" value="Genomic_DNA"/>
</dbReference>
<gene>
    <name evidence="1" type="ORF">QWZ18_25405</name>
</gene>
<organism evidence="1 2">
    <name type="scientific">Methylobacterium longum</name>
    <dbReference type="NCBI Taxonomy" id="767694"/>
    <lineage>
        <taxon>Bacteria</taxon>
        <taxon>Pseudomonadati</taxon>
        <taxon>Pseudomonadota</taxon>
        <taxon>Alphaproteobacteria</taxon>
        <taxon>Hyphomicrobiales</taxon>
        <taxon>Methylobacteriaceae</taxon>
        <taxon>Methylobacterium</taxon>
    </lineage>
</organism>
<keyword evidence="2" id="KW-1185">Reference proteome</keyword>
<evidence type="ECO:0000313" key="1">
    <source>
        <dbReference type="EMBL" id="MDN3573932.1"/>
    </source>
</evidence>
<accession>A0ABT8AVG7</accession>
<sequence length="48" mass="5099">MIERDMGSAVPLRCSPAPPLIVVRDEGRGDMRGVEALTLASRMMGAQG</sequence>